<dbReference type="SUPFAM" id="SSF144232">
    <property type="entry name" value="HIT/MYND zinc finger-like"/>
    <property type="match status" value="1"/>
</dbReference>
<keyword evidence="3" id="KW-0862">Zinc</keyword>
<keyword evidence="2 4" id="KW-0863">Zinc-finger</keyword>
<feature type="compositionally biased region" description="Basic residues" evidence="5">
    <location>
        <begin position="7"/>
        <end position="22"/>
    </location>
</feature>
<dbReference type="InterPro" id="IPR002893">
    <property type="entry name" value="Znf_MYND"/>
</dbReference>
<gene>
    <name evidence="7" type="ORF">FRACYDRAFT_244924</name>
</gene>
<keyword evidence="8" id="KW-1185">Reference proteome</keyword>
<feature type="domain" description="MYND-type" evidence="6">
    <location>
        <begin position="191"/>
        <end position="236"/>
    </location>
</feature>
<evidence type="ECO:0000256" key="3">
    <source>
        <dbReference type="ARBA" id="ARBA00022833"/>
    </source>
</evidence>
<dbReference type="KEGG" id="fcy:FRACYDRAFT_244924"/>
<dbReference type="Proteomes" id="UP000095751">
    <property type="component" value="Unassembled WGS sequence"/>
</dbReference>
<dbReference type="InParanoid" id="A0A1E7F0P4"/>
<accession>A0A1E7F0P4</accession>
<sequence>MKIVARSNKKKKGAGKDKKLKKQKEQDELTISKLNNPDGYKVSKFFLRAYDLIKKFQEPGQTNAQVRNAYKIGAENGCIISIKEYALALAVRHETTNDCIQLALPWALEGAIRGNSDCYRILINIYAAACEKVDAYSPCALCDYWMKFSNKWGIKNDTKDENEEIITSKDQKKRCGVIRNELKDSLLFKECAMCDEADSVEFNVTLQRCEQCKMYYYCSEKCQSHHWNNQGHRSECKQYQILQKYHKPYAKEIRDAIKRGDDPKDIVRLQILRKKLGLTRPRNDYEEYQNIKEAGTEESTELTAEFSTFSLEEETPAVNPYSLLIAREDGTVYLGSIPTVI</sequence>
<evidence type="ECO:0000256" key="5">
    <source>
        <dbReference type="SAM" id="MobiDB-lite"/>
    </source>
</evidence>
<reference evidence="7 8" key="1">
    <citation type="submission" date="2016-09" db="EMBL/GenBank/DDBJ databases">
        <title>Extensive genetic diversity and differential bi-allelic expression allows diatom success in the polar Southern Ocean.</title>
        <authorList>
            <consortium name="DOE Joint Genome Institute"/>
            <person name="Mock T."/>
            <person name="Otillar R.P."/>
            <person name="Strauss J."/>
            <person name="Dupont C."/>
            <person name="Frickenhaus S."/>
            <person name="Maumus F."/>
            <person name="Mcmullan M."/>
            <person name="Sanges R."/>
            <person name="Schmutz J."/>
            <person name="Toseland A."/>
            <person name="Valas R."/>
            <person name="Veluchamy A."/>
            <person name="Ward B.J."/>
            <person name="Allen A."/>
            <person name="Barry K."/>
            <person name="Falciatore A."/>
            <person name="Ferrante M."/>
            <person name="Fortunato A.E."/>
            <person name="Gloeckner G."/>
            <person name="Gruber A."/>
            <person name="Hipkin R."/>
            <person name="Janech M."/>
            <person name="Kroth P."/>
            <person name="Leese F."/>
            <person name="Lindquist E."/>
            <person name="Lyon B.R."/>
            <person name="Martin J."/>
            <person name="Mayer C."/>
            <person name="Parker M."/>
            <person name="Quesneville H."/>
            <person name="Raymond J."/>
            <person name="Uhlig C."/>
            <person name="Valentin K.U."/>
            <person name="Worden A.Z."/>
            <person name="Armbrust E.V."/>
            <person name="Bowler C."/>
            <person name="Green B."/>
            <person name="Moulton V."/>
            <person name="Van Oosterhout C."/>
            <person name="Grigoriev I."/>
        </authorList>
    </citation>
    <scope>NUCLEOTIDE SEQUENCE [LARGE SCALE GENOMIC DNA]</scope>
    <source>
        <strain evidence="7 8">CCMP1102</strain>
    </source>
</reference>
<dbReference type="AlphaFoldDB" id="A0A1E7F0P4"/>
<evidence type="ECO:0000313" key="7">
    <source>
        <dbReference type="EMBL" id="OEU11800.1"/>
    </source>
</evidence>
<keyword evidence="1" id="KW-0479">Metal-binding</keyword>
<evidence type="ECO:0000256" key="4">
    <source>
        <dbReference type="PROSITE-ProRule" id="PRU00134"/>
    </source>
</evidence>
<dbReference type="Pfam" id="PF01753">
    <property type="entry name" value="zf-MYND"/>
    <property type="match status" value="1"/>
</dbReference>
<feature type="region of interest" description="Disordered" evidence="5">
    <location>
        <begin position="1"/>
        <end position="28"/>
    </location>
</feature>
<dbReference type="OrthoDB" id="5945798at2759"/>
<evidence type="ECO:0000259" key="6">
    <source>
        <dbReference type="PROSITE" id="PS50865"/>
    </source>
</evidence>
<dbReference type="PROSITE" id="PS50865">
    <property type="entry name" value="ZF_MYND_2"/>
    <property type="match status" value="1"/>
</dbReference>
<name>A0A1E7F0P4_9STRA</name>
<dbReference type="GO" id="GO:0008270">
    <property type="term" value="F:zinc ion binding"/>
    <property type="evidence" value="ECO:0007669"/>
    <property type="project" value="UniProtKB-KW"/>
</dbReference>
<evidence type="ECO:0000256" key="1">
    <source>
        <dbReference type="ARBA" id="ARBA00022723"/>
    </source>
</evidence>
<dbReference type="PROSITE" id="PS01360">
    <property type="entry name" value="ZF_MYND_1"/>
    <property type="match status" value="1"/>
</dbReference>
<protein>
    <recommendedName>
        <fullName evidence="6">MYND-type domain-containing protein</fullName>
    </recommendedName>
</protein>
<evidence type="ECO:0000313" key="8">
    <source>
        <dbReference type="Proteomes" id="UP000095751"/>
    </source>
</evidence>
<dbReference type="Gene3D" id="6.10.140.2220">
    <property type="match status" value="1"/>
</dbReference>
<organism evidence="7 8">
    <name type="scientific">Fragilariopsis cylindrus CCMP1102</name>
    <dbReference type="NCBI Taxonomy" id="635003"/>
    <lineage>
        <taxon>Eukaryota</taxon>
        <taxon>Sar</taxon>
        <taxon>Stramenopiles</taxon>
        <taxon>Ochrophyta</taxon>
        <taxon>Bacillariophyta</taxon>
        <taxon>Bacillariophyceae</taxon>
        <taxon>Bacillariophycidae</taxon>
        <taxon>Bacillariales</taxon>
        <taxon>Bacillariaceae</taxon>
        <taxon>Fragilariopsis</taxon>
    </lineage>
</organism>
<dbReference type="EMBL" id="KV784366">
    <property type="protein sequence ID" value="OEU11800.1"/>
    <property type="molecule type" value="Genomic_DNA"/>
</dbReference>
<evidence type="ECO:0000256" key="2">
    <source>
        <dbReference type="ARBA" id="ARBA00022771"/>
    </source>
</evidence>
<proteinExistence type="predicted"/>